<evidence type="ECO:0000256" key="6">
    <source>
        <dbReference type="ARBA" id="ARBA00022840"/>
    </source>
</evidence>
<dbReference type="Pfam" id="PF08142">
    <property type="entry name" value="AARP2CN"/>
    <property type="match status" value="1"/>
</dbReference>
<evidence type="ECO:0000256" key="4">
    <source>
        <dbReference type="ARBA" id="ARBA00022741"/>
    </source>
</evidence>
<keyword evidence="4" id="KW-0547">Nucleotide-binding</keyword>
<feature type="compositionally biased region" description="Acidic residues" evidence="11">
    <location>
        <begin position="767"/>
        <end position="779"/>
    </location>
</feature>
<evidence type="ECO:0000256" key="8">
    <source>
        <dbReference type="ARBA" id="ARBA00023242"/>
    </source>
</evidence>
<feature type="compositionally biased region" description="Basic and acidic residues" evidence="11">
    <location>
        <begin position="1232"/>
        <end position="1243"/>
    </location>
</feature>
<keyword evidence="7" id="KW-0342">GTP-binding</keyword>
<feature type="compositionally biased region" description="Acidic residues" evidence="11">
    <location>
        <begin position="623"/>
        <end position="640"/>
    </location>
</feature>
<dbReference type="InterPro" id="IPR030387">
    <property type="entry name" value="G_Bms1/Tsr1_dom"/>
</dbReference>
<feature type="compositionally biased region" description="Basic and acidic residues" evidence="11">
    <location>
        <begin position="415"/>
        <end position="434"/>
    </location>
</feature>
<keyword evidence="14" id="KW-1185">Reference proteome</keyword>
<feature type="compositionally biased region" description="Basic residues" evidence="11">
    <location>
        <begin position="1277"/>
        <end position="1290"/>
    </location>
</feature>
<dbReference type="GO" id="GO:0003924">
    <property type="term" value="F:GTPase activity"/>
    <property type="evidence" value="ECO:0007669"/>
    <property type="project" value="TreeGrafter"/>
</dbReference>
<dbReference type="OrthoDB" id="10260897at2759"/>
<dbReference type="GO" id="GO:0034511">
    <property type="term" value="F:U3 snoRNA binding"/>
    <property type="evidence" value="ECO:0007669"/>
    <property type="project" value="TreeGrafter"/>
</dbReference>
<gene>
    <name evidence="13" type="ORF">DGAL_LOCUS8487</name>
</gene>
<keyword evidence="5" id="KW-0378">Hydrolase</keyword>
<feature type="compositionally biased region" description="Basic and acidic residues" evidence="11">
    <location>
        <begin position="28"/>
        <end position="38"/>
    </location>
</feature>
<evidence type="ECO:0000256" key="5">
    <source>
        <dbReference type="ARBA" id="ARBA00022801"/>
    </source>
</evidence>
<dbReference type="EMBL" id="CAKKLH010000190">
    <property type="protein sequence ID" value="CAH0105463.1"/>
    <property type="molecule type" value="Genomic_DNA"/>
</dbReference>
<dbReference type="GO" id="GO:0000462">
    <property type="term" value="P:maturation of SSU-rRNA from tricistronic rRNA transcript (SSU-rRNA, 5.8S rRNA, LSU-rRNA)"/>
    <property type="evidence" value="ECO:0007669"/>
    <property type="project" value="TreeGrafter"/>
</dbReference>
<dbReference type="GO" id="GO:0005654">
    <property type="term" value="C:nucleoplasm"/>
    <property type="evidence" value="ECO:0007669"/>
    <property type="project" value="UniProtKB-ARBA"/>
</dbReference>
<comment type="similarity">
    <text evidence="10">Belongs to the TRAFAC class translation factor GTPase superfamily. Bms1-like GTPase family. BMS1 subfamily.</text>
</comment>
<proteinExistence type="inferred from homology"/>
<evidence type="ECO:0000256" key="10">
    <source>
        <dbReference type="ARBA" id="ARBA00061391"/>
    </source>
</evidence>
<evidence type="ECO:0000256" key="2">
    <source>
        <dbReference type="ARBA" id="ARBA00022517"/>
    </source>
</evidence>
<dbReference type="InterPro" id="IPR013087">
    <property type="entry name" value="Znf_C2H2_type"/>
</dbReference>
<comment type="subcellular location">
    <subcellularLocation>
        <location evidence="1">Nucleus</location>
        <location evidence="1">Nucleolus</location>
    </subcellularLocation>
</comment>
<dbReference type="FunFam" id="3.40.50.300:FF:000105">
    <property type="entry name" value="BMS1 ribosome biogenesis factor"/>
    <property type="match status" value="1"/>
</dbReference>
<evidence type="ECO:0000256" key="11">
    <source>
        <dbReference type="SAM" id="MobiDB-lite"/>
    </source>
</evidence>
<evidence type="ECO:0000256" key="7">
    <source>
        <dbReference type="ARBA" id="ARBA00023134"/>
    </source>
</evidence>
<dbReference type="PANTHER" id="PTHR12858:SF2">
    <property type="entry name" value="RIBOSOME BIOGENESIS PROTEIN BMS1 HOMOLOG"/>
    <property type="match status" value="1"/>
</dbReference>
<dbReference type="SMART" id="SM01362">
    <property type="entry name" value="DUF663"/>
    <property type="match status" value="1"/>
</dbReference>
<evidence type="ECO:0000259" key="12">
    <source>
        <dbReference type="PROSITE" id="PS51714"/>
    </source>
</evidence>
<feature type="domain" description="Bms1-type G" evidence="12">
    <location>
        <begin position="80"/>
        <end position="244"/>
    </location>
</feature>
<evidence type="ECO:0000313" key="14">
    <source>
        <dbReference type="Proteomes" id="UP000789390"/>
    </source>
</evidence>
<comment type="caution">
    <text evidence="13">The sequence shown here is derived from an EMBL/GenBank/DDBJ whole genome shotgun (WGS) entry which is preliminary data.</text>
</comment>
<keyword evidence="2" id="KW-0690">Ribosome biogenesis</keyword>
<dbReference type="InterPro" id="IPR039761">
    <property type="entry name" value="Bms1/Tsr1"/>
</dbReference>
<keyword evidence="8" id="KW-0539">Nucleus</keyword>
<dbReference type="InterPro" id="IPR012948">
    <property type="entry name" value="AARP2CN"/>
</dbReference>
<feature type="compositionally biased region" description="Basic and acidic residues" evidence="11">
    <location>
        <begin position="784"/>
        <end position="803"/>
    </location>
</feature>
<dbReference type="Pfam" id="PF04950">
    <property type="entry name" value="RIBIOP_C"/>
    <property type="match status" value="1"/>
</dbReference>
<dbReference type="GO" id="GO:0032040">
    <property type="term" value="C:small-subunit processome"/>
    <property type="evidence" value="ECO:0007669"/>
    <property type="project" value="UniProtKB-ARBA"/>
</dbReference>
<feature type="compositionally biased region" description="Acidic residues" evidence="11">
    <location>
        <begin position="403"/>
        <end position="414"/>
    </location>
</feature>
<feature type="compositionally biased region" description="Basic residues" evidence="11">
    <location>
        <begin position="10"/>
        <end position="27"/>
    </location>
</feature>
<dbReference type="Gene3D" id="3.40.50.300">
    <property type="entry name" value="P-loop containing nucleotide triphosphate hydrolases"/>
    <property type="match status" value="1"/>
</dbReference>
<feature type="compositionally biased region" description="Basic and acidic residues" evidence="11">
    <location>
        <begin position="475"/>
        <end position="490"/>
    </location>
</feature>
<dbReference type="InterPro" id="IPR037875">
    <property type="entry name" value="Bms1_N"/>
</dbReference>
<dbReference type="Proteomes" id="UP000789390">
    <property type="component" value="Unassembled WGS sequence"/>
</dbReference>
<feature type="region of interest" description="Disordered" evidence="11">
    <location>
        <begin position="1"/>
        <end position="42"/>
    </location>
</feature>
<comment type="catalytic activity">
    <reaction evidence="9">
        <text>GTP + H2O = GDP + phosphate + H(+)</text>
        <dbReference type="Rhea" id="RHEA:19669"/>
        <dbReference type="ChEBI" id="CHEBI:15377"/>
        <dbReference type="ChEBI" id="CHEBI:15378"/>
        <dbReference type="ChEBI" id="CHEBI:37565"/>
        <dbReference type="ChEBI" id="CHEBI:43474"/>
        <dbReference type="ChEBI" id="CHEBI:58189"/>
    </reaction>
    <physiologicalReaction direction="left-to-right" evidence="9">
        <dbReference type="Rhea" id="RHEA:19670"/>
    </physiologicalReaction>
</comment>
<keyword evidence="6" id="KW-0067">ATP-binding</keyword>
<feature type="region of interest" description="Disordered" evidence="11">
    <location>
        <begin position="400"/>
        <end position="515"/>
    </location>
</feature>
<organism evidence="13 14">
    <name type="scientific">Daphnia galeata</name>
    <dbReference type="NCBI Taxonomy" id="27404"/>
    <lineage>
        <taxon>Eukaryota</taxon>
        <taxon>Metazoa</taxon>
        <taxon>Ecdysozoa</taxon>
        <taxon>Arthropoda</taxon>
        <taxon>Crustacea</taxon>
        <taxon>Branchiopoda</taxon>
        <taxon>Diplostraca</taxon>
        <taxon>Cladocera</taxon>
        <taxon>Anomopoda</taxon>
        <taxon>Daphniidae</taxon>
        <taxon>Daphnia</taxon>
    </lineage>
</organism>
<dbReference type="GO" id="GO:0005524">
    <property type="term" value="F:ATP binding"/>
    <property type="evidence" value="ECO:0007669"/>
    <property type="project" value="UniProtKB-KW"/>
</dbReference>
<dbReference type="PROSITE" id="PS51714">
    <property type="entry name" value="G_BMS1"/>
    <property type="match status" value="1"/>
</dbReference>
<reference evidence="13" key="1">
    <citation type="submission" date="2021-11" db="EMBL/GenBank/DDBJ databases">
        <authorList>
            <person name="Schell T."/>
        </authorList>
    </citation>
    <scope>NUCLEOTIDE SEQUENCE</scope>
    <source>
        <strain evidence="13">M5</strain>
    </source>
</reference>
<dbReference type="InterPro" id="IPR027417">
    <property type="entry name" value="P-loop_NTPase"/>
</dbReference>
<evidence type="ECO:0000313" key="13">
    <source>
        <dbReference type="EMBL" id="CAH0105463.1"/>
    </source>
</evidence>
<keyword evidence="3" id="KW-0597">Phosphoprotein</keyword>
<dbReference type="GO" id="GO:0030686">
    <property type="term" value="C:90S preribosome"/>
    <property type="evidence" value="ECO:0007669"/>
    <property type="project" value="TreeGrafter"/>
</dbReference>
<evidence type="ECO:0000256" key="3">
    <source>
        <dbReference type="ARBA" id="ARBA00022553"/>
    </source>
</evidence>
<feature type="region of interest" description="Disordered" evidence="11">
    <location>
        <begin position="617"/>
        <end position="641"/>
    </location>
</feature>
<dbReference type="GO" id="GO:0005525">
    <property type="term" value="F:GTP binding"/>
    <property type="evidence" value="ECO:0007669"/>
    <property type="project" value="UniProtKB-KW"/>
</dbReference>
<sequence>MEDNFEDKKKGHRERRAGRKADKKKAKDPHVQEMDARQRNPKAFAIQSVAKAQKRFHRAQDLETKKQHIPLVDRTPLEPPPIMVAIVGPPKVGKTTLLQALIKNFTRQNITSIQGPVTIVTGKKRRVTFMECNNDINSMIDIAKVADLVLLLTDASFGFEMEIFEFLNICQVHGFPRVMGVLTHLDMFKNNKQLKKTKKVLKHRFWTEVYQGAKLFYLSGQLHGTYPKNEIKNLGRFISVMKFRPLLWRSTHPYVLVDRLEDMTPPSRLHENPKCNRNICLYGFVRGVHLRNHCPIHIPGCGDFRLKDVSFLPDPCPLPDKLKKRSLVEKEKLIYAPMSGVGGIIYDKDSIYIELGGSHSHSKQDDPTNPKSEMISSLMKLQRTLDVQMSESRVEGLTLAQANEDEDEEEDLPDEDHVADGKPREEIVHDEVSGRTRRRAVFNDNLDNEIGDDDDDEEDEEDQLEDDGEEDEEEIKLRPINSEDKEEKLVYEYSEEEEELPSVNPNLNSPEKLSATAKLRKQLADFLDEDESDGESDEEDEMQTIIEEKVEGVEGQFRRGAVLYDLNDATDEVDETKEPARKKTKTAKKKPIDKDMEVHIKIKSTLKALEKPSLVSKKVQESMEMDLEEEQDESEDDDDIDLKWKDNLAQKASEAFYLRQTGKGNLRKLVYGPDVSEEKSSDESDGDDEDEGCRLGGLFKIASDKQRSTQNILSTKDHVDSSHFHVDKMQDWTKLDVLDSIRDCFVTGKWKENEDAEELLAMDDLDDMNSEGDFEDLETGEVSQADKKSGVEKKDESPEEERKRLIEKKRKLKEQFNSEYDEGGSKKTKTYYDDLKEEMDQQAQLNKSEFDGMDDETRIQYEGYRPGMYVRMEVEDVPCELLTNFNPIYPLIVGALLPGEENIGFVQARLKKHRWQRRILKTRDPLILSLGWRRFQTIPLYSIHDHNGRHRQLKYTPEHMHCTASFWGPLTPQGTGLLAVQSVSQVQSGFRISATGTILDLDKSTQIVKKLKLVGTPFQIYRKTAFIEGMFSSTLEVAKFEGASIRTVSGIRGQIKKAIRSPEGSFRATFEDKIKLSDIVFVRTWFRVDVPEFYTPITSLLLPLDAKNTWLGMKTLGQIKRERNIRNEANADSMYTPIERKPRVFQPLVIPRALQSALPYINRPKVRKADHTPGTIEAVRAQRPAVVLEPREQKVAKLMAMLKTRYEDRTDRLHVEAVERLAAHRTVVQAEAQRKMEKQKEARQSVSRLLSRAEAIKEAKARRRGGAGGGEEGGRGVRGRGRGRGRGGRR</sequence>
<evidence type="ECO:0000256" key="9">
    <source>
        <dbReference type="ARBA" id="ARBA00049117"/>
    </source>
</evidence>
<dbReference type="PANTHER" id="PTHR12858">
    <property type="entry name" value="RIBOSOME BIOGENESIS PROTEIN"/>
    <property type="match status" value="1"/>
</dbReference>
<feature type="region of interest" description="Disordered" evidence="11">
    <location>
        <begin position="668"/>
        <end position="694"/>
    </location>
</feature>
<name>A0A8J2RSK9_9CRUS</name>
<accession>A0A8J2RSK9</accession>
<dbReference type="SMART" id="SM00785">
    <property type="entry name" value="AARP2CN"/>
    <property type="match status" value="1"/>
</dbReference>
<feature type="region of interest" description="Disordered" evidence="11">
    <location>
        <begin position="1232"/>
        <end position="1290"/>
    </location>
</feature>
<feature type="compositionally biased region" description="Acidic residues" evidence="11">
    <location>
        <begin position="446"/>
        <end position="474"/>
    </location>
</feature>
<dbReference type="InterPro" id="IPR007034">
    <property type="entry name" value="BMS1_TSR1_C"/>
</dbReference>
<evidence type="ECO:0000256" key="1">
    <source>
        <dbReference type="ARBA" id="ARBA00004604"/>
    </source>
</evidence>
<feature type="region of interest" description="Disordered" evidence="11">
    <location>
        <begin position="571"/>
        <end position="592"/>
    </location>
</feature>
<protein>
    <recommendedName>
        <fullName evidence="12">Bms1-type G domain-containing protein</fullName>
    </recommendedName>
</protein>
<feature type="region of interest" description="Disordered" evidence="11">
    <location>
        <begin position="767"/>
        <end position="803"/>
    </location>
</feature>
<dbReference type="PROSITE" id="PS00028">
    <property type="entry name" value="ZINC_FINGER_C2H2_1"/>
    <property type="match status" value="1"/>
</dbReference>
<dbReference type="GO" id="GO:0000479">
    <property type="term" value="P:endonucleolytic cleavage of tricistronic rRNA transcript (SSU-rRNA, 5.8S rRNA, LSU-rRNA)"/>
    <property type="evidence" value="ECO:0007669"/>
    <property type="project" value="TreeGrafter"/>
</dbReference>
<dbReference type="SUPFAM" id="SSF52540">
    <property type="entry name" value="P-loop containing nucleoside triphosphate hydrolases"/>
    <property type="match status" value="1"/>
</dbReference>
<dbReference type="CDD" id="cd01882">
    <property type="entry name" value="BMS1"/>
    <property type="match status" value="1"/>
</dbReference>